<dbReference type="EMBL" id="GGEC01071806">
    <property type="protein sequence ID" value="MBX52290.1"/>
    <property type="molecule type" value="Transcribed_RNA"/>
</dbReference>
<proteinExistence type="predicted"/>
<dbReference type="AlphaFoldDB" id="A0A2P2PC10"/>
<sequence length="41" mass="4737">MNPRKNRQASGHLFHTRKVQNRKPLSTVYDGTVLLGFKKVL</sequence>
<name>A0A2P2PC10_RHIMU</name>
<organism evidence="1">
    <name type="scientific">Rhizophora mucronata</name>
    <name type="common">Asiatic mangrove</name>
    <dbReference type="NCBI Taxonomy" id="61149"/>
    <lineage>
        <taxon>Eukaryota</taxon>
        <taxon>Viridiplantae</taxon>
        <taxon>Streptophyta</taxon>
        <taxon>Embryophyta</taxon>
        <taxon>Tracheophyta</taxon>
        <taxon>Spermatophyta</taxon>
        <taxon>Magnoliopsida</taxon>
        <taxon>eudicotyledons</taxon>
        <taxon>Gunneridae</taxon>
        <taxon>Pentapetalae</taxon>
        <taxon>rosids</taxon>
        <taxon>fabids</taxon>
        <taxon>Malpighiales</taxon>
        <taxon>Rhizophoraceae</taxon>
        <taxon>Rhizophora</taxon>
    </lineage>
</organism>
<evidence type="ECO:0000313" key="1">
    <source>
        <dbReference type="EMBL" id="MBX52290.1"/>
    </source>
</evidence>
<accession>A0A2P2PC10</accession>
<protein>
    <submittedName>
        <fullName evidence="1">Uncharacterized protein</fullName>
    </submittedName>
</protein>
<reference evidence="1" key="1">
    <citation type="submission" date="2018-02" db="EMBL/GenBank/DDBJ databases">
        <title>Rhizophora mucronata_Transcriptome.</title>
        <authorList>
            <person name="Meera S.P."/>
            <person name="Sreeshan A."/>
            <person name="Augustine A."/>
        </authorList>
    </citation>
    <scope>NUCLEOTIDE SEQUENCE</scope>
    <source>
        <tissue evidence="1">Leaf</tissue>
    </source>
</reference>